<dbReference type="SUPFAM" id="SSF56601">
    <property type="entry name" value="beta-lactamase/transpeptidase-like"/>
    <property type="match status" value="1"/>
</dbReference>
<dbReference type="PANTHER" id="PTHR43283:SF3">
    <property type="entry name" value="BETA-LACTAMASE FAMILY PROTEIN (AFU_ORTHOLOGUE AFUA_5G07500)"/>
    <property type="match status" value="1"/>
</dbReference>
<dbReference type="Gene3D" id="3.40.710.10">
    <property type="entry name" value="DD-peptidase/beta-lactamase superfamily"/>
    <property type="match status" value="1"/>
</dbReference>
<protein>
    <recommendedName>
        <fullName evidence="1">Beta-lactamase-related domain-containing protein</fullName>
    </recommendedName>
</protein>
<dbReference type="Proteomes" id="UP001147746">
    <property type="component" value="Unassembled WGS sequence"/>
</dbReference>
<dbReference type="AlphaFoldDB" id="A0A9W9Q2D2"/>
<evidence type="ECO:0000259" key="1">
    <source>
        <dbReference type="Pfam" id="PF00144"/>
    </source>
</evidence>
<dbReference type="InterPro" id="IPR050789">
    <property type="entry name" value="Diverse_Enzym_Activities"/>
</dbReference>
<sequence>MPLNAETLANLQILINSACTDTSSKIPGATVAVIGKDGEEIFTHSAGKRGISSAEPMTLDTIFWIASCTKLLTAIACMQLVEQGRLELDNGLQLESLCPELKDLKVLRDDDTLEEKKKAITLRMLLTHTAGFGYTFFNERLRNWSLPIGVDEFSGGIDDIKTPLLFQPGEGWEYGVSLDWAGLAVERVTGLSLNEYLTQHIFQPLEIESMSMIPNEEMREKLAHMHSRAADGTLKPRDHLLRAPLIVDPKDDKETKRIFNSGGAGIFAKPQEYCKILAVLLNDGICPRTGAHILQTKTVQDMFENQIPQFPHFGRQGIPASKPDLTNPIPDIHPIPEGAPQGWGLSFMLSNSQVTGRSTKTAHWAGLANLFWWCDREKGVAGIVCTQILPFADIEVLKLWAGVETEVYRGLKSLS</sequence>
<keyword evidence="3" id="KW-1185">Reference proteome</keyword>
<accession>A0A9W9Q2D2</accession>
<dbReference type="InterPro" id="IPR001466">
    <property type="entry name" value="Beta-lactam-related"/>
</dbReference>
<reference evidence="2" key="1">
    <citation type="submission" date="2022-12" db="EMBL/GenBank/DDBJ databases">
        <authorList>
            <person name="Petersen C."/>
        </authorList>
    </citation>
    <scope>NUCLEOTIDE SEQUENCE</scope>
    <source>
        <strain evidence="2">IBT 21472</strain>
    </source>
</reference>
<dbReference type="InterPro" id="IPR012338">
    <property type="entry name" value="Beta-lactam/transpept-like"/>
</dbReference>
<organism evidence="2 3">
    <name type="scientific">Penicillium atrosanguineum</name>
    <dbReference type="NCBI Taxonomy" id="1132637"/>
    <lineage>
        <taxon>Eukaryota</taxon>
        <taxon>Fungi</taxon>
        <taxon>Dikarya</taxon>
        <taxon>Ascomycota</taxon>
        <taxon>Pezizomycotina</taxon>
        <taxon>Eurotiomycetes</taxon>
        <taxon>Eurotiomycetidae</taxon>
        <taxon>Eurotiales</taxon>
        <taxon>Aspergillaceae</taxon>
        <taxon>Penicillium</taxon>
    </lineage>
</organism>
<comment type="caution">
    <text evidence="2">The sequence shown here is derived from an EMBL/GenBank/DDBJ whole genome shotgun (WGS) entry which is preliminary data.</text>
</comment>
<reference evidence="2" key="2">
    <citation type="journal article" date="2023" name="IMA Fungus">
        <title>Comparative genomic study of the Penicillium genus elucidates a diverse pangenome and 15 lateral gene transfer events.</title>
        <authorList>
            <person name="Petersen C."/>
            <person name="Sorensen T."/>
            <person name="Nielsen M.R."/>
            <person name="Sondergaard T.E."/>
            <person name="Sorensen J.L."/>
            <person name="Fitzpatrick D.A."/>
            <person name="Frisvad J.C."/>
            <person name="Nielsen K.L."/>
        </authorList>
    </citation>
    <scope>NUCLEOTIDE SEQUENCE</scope>
    <source>
        <strain evidence="2">IBT 21472</strain>
    </source>
</reference>
<evidence type="ECO:0000313" key="3">
    <source>
        <dbReference type="Proteomes" id="UP001147746"/>
    </source>
</evidence>
<evidence type="ECO:0000313" key="2">
    <source>
        <dbReference type="EMBL" id="KAJ5321468.1"/>
    </source>
</evidence>
<gene>
    <name evidence="2" type="ORF">N7476_004470</name>
</gene>
<dbReference type="PANTHER" id="PTHR43283">
    <property type="entry name" value="BETA-LACTAMASE-RELATED"/>
    <property type="match status" value="1"/>
</dbReference>
<name>A0A9W9Q2D2_9EURO</name>
<proteinExistence type="predicted"/>
<dbReference type="EMBL" id="JAPZBO010000003">
    <property type="protein sequence ID" value="KAJ5321468.1"/>
    <property type="molecule type" value="Genomic_DNA"/>
</dbReference>
<dbReference type="Pfam" id="PF00144">
    <property type="entry name" value="Beta-lactamase"/>
    <property type="match status" value="1"/>
</dbReference>
<feature type="domain" description="Beta-lactamase-related" evidence="1">
    <location>
        <begin position="23"/>
        <end position="390"/>
    </location>
</feature>